<protein>
    <submittedName>
        <fullName evidence="2">Methyltransferase domain-containing protein</fullName>
    </submittedName>
</protein>
<comment type="caution">
    <text evidence="2">The sequence shown here is derived from an EMBL/GenBank/DDBJ whole genome shotgun (WGS) entry which is preliminary data.</text>
</comment>
<organism evidence="2 3">
    <name type="scientific">Massilia atriviolacea</name>
    <dbReference type="NCBI Taxonomy" id="2495579"/>
    <lineage>
        <taxon>Bacteria</taxon>
        <taxon>Pseudomonadati</taxon>
        <taxon>Pseudomonadota</taxon>
        <taxon>Betaproteobacteria</taxon>
        <taxon>Burkholderiales</taxon>
        <taxon>Oxalobacteraceae</taxon>
        <taxon>Telluria group</taxon>
        <taxon>Massilia</taxon>
    </lineage>
</organism>
<evidence type="ECO:0000313" key="3">
    <source>
        <dbReference type="Proteomes" id="UP000278085"/>
    </source>
</evidence>
<keyword evidence="3" id="KW-1185">Reference proteome</keyword>
<dbReference type="CDD" id="cd02440">
    <property type="entry name" value="AdoMet_MTases"/>
    <property type="match status" value="1"/>
</dbReference>
<dbReference type="GO" id="GO:0008757">
    <property type="term" value="F:S-adenosylmethionine-dependent methyltransferase activity"/>
    <property type="evidence" value="ECO:0007669"/>
    <property type="project" value="InterPro"/>
</dbReference>
<dbReference type="Pfam" id="PF08241">
    <property type="entry name" value="Methyltransf_11"/>
    <property type="match status" value="1"/>
</dbReference>
<feature type="domain" description="Methyltransferase type 11" evidence="1">
    <location>
        <begin position="25"/>
        <end position="112"/>
    </location>
</feature>
<dbReference type="OrthoDB" id="9796760at2"/>
<sequence length="216" mass="23075">MSSAAAPCLHPDPDAASDARVRRLLHVGCGARNGRALPACWQGPAWQEIRLDIDPNVEPDIVASICDLSMLADASVDALYSSHNLEHLDAFEVPRALAEFRRVLRPDGYALITLPDLRAIALHIASGQLDAPLYHSAAGAISPLDMLFGHQASLAAGHRYMAHRTGFTSATLGRSLLQAGFAEARVHEGSRWDLWALACMPATGAAVWDELAGVLA</sequence>
<dbReference type="InterPro" id="IPR029063">
    <property type="entry name" value="SAM-dependent_MTases_sf"/>
</dbReference>
<dbReference type="SUPFAM" id="SSF53335">
    <property type="entry name" value="S-adenosyl-L-methionine-dependent methyltransferases"/>
    <property type="match status" value="1"/>
</dbReference>
<keyword evidence="2" id="KW-0489">Methyltransferase</keyword>
<reference evidence="2 3" key="1">
    <citation type="submission" date="2018-12" db="EMBL/GenBank/DDBJ databases">
        <authorList>
            <person name="Yang E."/>
        </authorList>
    </citation>
    <scope>NUCLEOTIDE SEQUENCE [LARGE SCALE GENOMIC DNA]</scope>
    <source>
        <strain evidence="2 3">SOD</strain>
    </source>
</reference>
<dbReference type="Proteomes" id="UP000278085">
    <property type="component" value="Unassembled WGS sequence"/>
</dbReference>
<keyword evidence="2" id="KW-0808">Transferase</keyword>
<accession>A0A430HSM6</accession>
<dbReference type="EMBL" id="RXLQ01000002">
    <property type="protein sequence ID" value="RSZ60474.1"/>
    <property type="molecule type" value="Genomic_DNA"/>
</dbReference>
<name>A0A430HSM6_9BURK</name>
<evidence type="ECO:0000259" key="1">
    <source>
        <dbReference type="Pfam" id="PF08241"/>
    </source>
</evidence>
<gene>
    <name evidence="2" type="ORF">EJB06_05005</name>
</gene>
<dbReference type="RefSeq" id="WP_126072884.1">
    <property type="nucleotide sequence ID" value="NZ_CP051166.1"/>
</dbReference>
<dbReference type="InterPro" id="IPR013216">
    <property type="entry name" value="Methyltransf_11"/>
</dbReference>
<proteinExistence type="predicted"/>
<dbReference type="Gene3D" id="3.40.50.150">
    <property type="entry name" value="Vaccinia Virus protein VP39"/>
    <property type="match status" value="1"/>
</dbReference>
<dbReference type="AlphaFoldDB" id="A0A430HSM6"/>
<dbReference type="GO" id="GO:0032259">
    <property type="term" value="P:methylation"/>
    <property type="evidence" value="ECO:0007669"/>
    <property type="project" value="UniProtKB-KW"/>
</dbReference>
<evidence type="ECO:0000313" key="2">
    <source>
        <dbReference type="EMBL" id="RSZ60474.1"/>
    </source>
</evidence>